<feature type="signal peptide" evidence="4">
    <location>
        <begin position="1"/>
        <end position="18"/>
    </location>
</feature>
<name>A0ABR6DU75_9FLAO</name>
<evidence type="ECO:0008006" key="10">
    <source>
        <dbReference type="Google" id="ProtNLM"/>
    </source>
</evidence>
<dbReference type="InterPro" id="IPR019563">
    <property type="entry name" value="GH97_catalytic"/>
</dbReference>
<dbReference type="Pfam" id="PF14509">
    <property type="entry name" value="GH97_C"/>
    <property type="match status" value="1"/>
</dbReference>
<evidence type="ECO:0000259" key="6">
    <source>
        <dbReference type="Pfam" id="PF14508"/>
    </source>
</evidence>
<evidence type="ECO:0000256" key="2">
    <source>
        <dbReference type="ARBA" id="ARBA00011245"/>
    </source>
</evidence>
<evidence type="ECO:0000259" key="7">
    <source>
        <dbReference type="Pfam" id="PF14509"/>
    </source>
</evidence>
<reference evidence="8 9" key="1">
    <citation type="submission" date="2020-08" db="EMBL/GenBank/DDBJ databases">
        <title>Genomic Encyclopedia of Type Strains, Phase IV (KMG-IV): sequencing the most valuable type-strain genomes for metagenomic binning, comparative biology and taxonomic classification.</title>
        <authorList>
            <person name="Goeker M."/>
        </authorList>
    </citation>
    <scope>NUCLEOTIDE SEQUENCE [LARGE SCALE GENOMIC DNA]</scope>
    <source>
        <strain evidence="8 9">DSM 100397</strain>
    </source>
</reference>
<gene>
    <name evidence="8" type="ORF">GGR22_003170</name>
</gene>
<dbReference type="Pfam" id="PF10566">
    <property type="entry name" value="Glyco_hydro_97"/>
    <property type="match status" value="1"/>
</dbReference>
<dbReference type="PANTHER" id="PTHR35803:SF1">
    <property type="entry name" value="GLUCAN 1,4-ALPHA-GLUCOSIDASE SUSB"/>
    <property type="match status" value="1"/>
</dbReference>
<accession>A0ABR6DU75</accession>
<comment type="subunit">
    <text evidence="2">Monomer.</text>
</comment>
<sequence length="698" mass="78947">MKRLLSAFLLVACCVANAQQLASPDQNLELKFGLSPKGEPTYELSYKKKAVIKTSKLGLEVKGAPSFLDGFQIDKSEKSSFDETWSPVLGEQKNIRNHYNELLVTLSQKAVNGRYIRIRFRLFNDGLGFRYEFPEQKNLNHFVIKEEKTQFALAGDHKAFWLPGDYDTQEYSTVTSNLSEVRGKMKDAVTPNASQTTFSPTGLQTPLMMKSKDGLYINIHEASLINYSCMSLNLDDKNMILESWLTPDAIGDKGYLQAATQSPWRTIVVSDKAADILTSRLILNLNEPTKYKDVSWIKPVKYVGVWWEMITGKSTWAYNDLESVQLGITDYSKTKPNGKHAANTAHVKEYIDFASKHGFDAVLVEGWNEGWEDWFGKSKDYVFDFVTPYPDFDVQELHRYAASKNVKMMMHHETSGSVRNYERHMDKAYQFMVDNGYNSVKSGYVGDILPRGEFHYSQWMIDHYLYAITKAAEYKIMVNAHEAVRPTGLSRTYPNLIGNEAARGTEYESFGGNNADHTTILPFTRLMGGPMDYTPGIFQTKISAYNPENNSFVHTTLAKQLALYVTMYSPLQMAADLPETYNKFLDAFQFIKDVAVDWDDTYVIEAEPGDYITMARKAKGKNEWFVGGISDENARTANVTFDYLPKGKTYTATIYADGKDASYDKNPQSYAIRTIKVTSKTKLQQPIAPGGGFAISIK</sequence>
<comment type="caution">
    <text evidence="8">The sequence shown here is derived from an EMBL/GenBank/DDBJ whole genome shotgun (WGS) entry which is preliminary data.</text>
</comment>
<evidence type="ECO:0000256" key="3">
    <source>
        <dbReference type="ARBA" id="ARBA00022837"/>
    </source>
</evidence>
<dbReference type="InterPro" id="IPR014718">
    <property type="entry name" value="GH-type_carb-bd"/>
</dbReference>
<dbReference type="InterPro" id="IPR013785">
    <property type="entry name" value="Aldolase_TIM"/>
</dbReference>
<feature type="domain" description="Glycosyl-hydrolase 97 C-terminal oligomerisation" evidence="7">
    <location>
        <begin position="597"/>
        <end position="698"/>
    </location>
</feature>
<feature type="chain" id="PRO_5045836444" description="Glycoside hydrolase family 97 protein" evidence="4">
    <location>
        <begin position="19"/>
        <end position="698"/>
    </location>
</feature>
<dbReference type="InterPro" id="IPR029486">
    <property type="entry name" value="GH97_N"/>
</dbReference>
<evidence type="ECO:0000256" key="4">
    <source>
        <dbReference type="SAM" id="SignalP"/>
    </source>
</evidence>
<dbReference type="PANTHER" id="PTHR35803">
    <property type="entry name" value="GLUCAN 1,4-ALPHA-GLUCOSIDASE SUSB-RELATED"/>
    <property type="match status" value="1"/>
</dbReference>
<dbReference type="InterPro" id="IPR029483">
    <property type="entry name" value="GH97_C"/>
</dbReference>
<dbReference type="Gene3D" id="3.20.20.70">
    <property type="entry name" value="Aldolase class I"/>
    <property type="match status" value="1"/>
</dbReference>
<dbReference type="InterPro" id="IPR052720">
    <property type="entry name" value="Glycosyl_hydrolase_97"/>
</dbReference>
<dbReference type="RefSeq" id="WP_182494395.1">
    <property type="nucleotide sequence ID" value="NZ_JACJIS010000004.1"/>
</dbReference>
<dbReference type="InterPro" id="IPR017853">
    <property type="entry name" value="GH"/>
</dbReference>
<dbReference type="SUPFAM" id="SSF51445">
    <property type="entry name" value="(Trans)glycosidases"/>
    <property type="match status" value="1"/>
</dbReference>
<evidence type="ECO:0000313" key="9">
    <source>
        <dbReference type="Proteomes" id="UP000555003"/>
    </source>
</evidence>
<dbReference type="Proteomes" id="UP000555003">
    <property type="component" value="Unassembled WGS sequence"/>
</dbReference>
<comment type="cofactor">
    <cofactor evidence="1">
        <name>Ca(2+)</name>
        <dbReference type="ChEBI" id="CHEBI:29108"/>
    </cofactor>
</comment>
<keyword evidence="3" id="KW-0106">Calcium</keyword>
<protein>
    <recommendedName>
        <fullName evidence="10">Glycoside hydrolase family 97 protein</fullName>
    </recommendedName>
</protein>
<evidence type="ECO:0000259" key="5">
    <source>
        <dbReference type="Pfam" id="PF10566"/>
    </source>
</evidence>
<dbReference type="EMBL" id="JACJIS010000004">
    <property type="protein sequence ID" value="MBA9074993.1"/>
    <property type="molecule type" value="Genomic_DNA"/>
</dbReference>
<keyword evidence="4" id="KW-0732">Signal</keyword>
<organism evidence="8 9">
    <name type="scientific">Flavobacterium gossypii</name>
    <dbReference type="NCBI Taxonomy" id="1646119"/>
    <lineage>
        <taxon>Bacteria</taxon>
        <taxon>Pseudomonadati</taxon>
        <taxon>Bacteroidota</taxon>
        <taxon>Flavobacteriia</taxon>
        <taxon>Flavobacteriales</taxon>
        <taxon>Flavobacteriaceae</taxon>
        <taxon>Flavobacterium</taxon>
    </lineage>
</organism>
<evidence type="ECO:0000313" key="8">
    <source>
        <dbReference type="EMBL" id="MBA9074993.1"/>
    </source>
</evidence>
<dbReference type="Pfam" id="PF14508">
    <property type="entry name" value="GH97_N"/>
    <property type="match status" value="1"/>
</dbReference>
<keyword evidence="9" id="KW-1185">Reference proteome</keyword>
<evidence type="ECO:0000256" key="1">
    <source>
        <dbReference type="ARBA" id="ARBA00001913"/>
    </source>
</evidence>
<proteinExistence type="predicted"/>
<feature type="domain" description="Glycosyl-hydrolase 97 N-terminal" evidence="6">
    <location>
        <begin position="21"/>
        <end position="288"/>
    </location>
</feature>
<dbReference type="Gene3D" id="2.70.98.10">
    <property type="match status" value="1"/>
</dbReference>
<feature type="domain" description="Glycosyl-hydrolase 97 catalytic" evidence="5">
    <location>
        <begin position="306"/>
        <end position="502"/>
    </location>
</feature>